<proteinExistence type="predicted"/>
<dbReference type="Proteomes" id="UP000521943">
    <property type="component" value="Unassembled WGS sequence"/>
</dbReference>
<feature type="compositionally biased region" description="Basic and acidic residues" evidence="1">
    <location>
        <begin position="131"/>
        <end position="140"/>
    </location>
</feature>
<gene>
    <name evidence="2" type="ORF">DFP72DRAFT_849213</name>
</gene>
<dbReference type="EMBL" id="JACGCI010000040">
    <property type="protein sequence ID" value="KAF6753191.1"/>
    <property type="molecule type" value="Genomic_DNA"/>
</dbReference>
<feature type="region of interest" description="Disordered" evidence="1">
    <location>
        <begin position="1"/>
        <end position="52"/>
    </location>
</feature>
<dbReference type="AlphaFoldDB" id="A0A8H6HUR1"/>
<comment type="caution">
    <text evidence="2">The sequence shown here is derived from an EMBL/GenBank/DDBJ whole genome shotgun (WGS) entry which is preliminary data.</text>
</comment>
<accession>A0A8H6HUR1</accession>
<name>A0A8H6HUR1_9AGAR</name>
<protein>
    <submittedName>
        <fullName evidence="2">Uncharacterized protein</fullName>
    </submittedName>
</protein>
<keyword evidence="3" id="KW-1185">Reference proteome</keyword>
<feature type="compositionally biased region" description="Polar residues" evidence="1">
    <location>
        <begin position="71"/>
        <end position="86"/>
    </location>
</feature>
<sequence>MFIPPPQRKGEKAPARRPSSGRTLSNNIPCPAYAGTDPEYEENQETISHGQTRGIFNIPQILVNGAYTGTPELNTKGEPTSASEPSQILGVKCFTRDPRADSSSKPPKSQNDSGDKRSNGTARLEVPPAAVDKRHVESHLNVRRPGYTQVFKNRSAGQRGRGTIPRSGGETEVQDQTQGEKEEEMRMGGLMIDMPKLGPKLPLLDKRPWCTVQKQEKKDAWFRCIKRESNPRRVDIDRCEQNTMATTQVTTTPLMHKVPEGISIAAQDVFTFFKKAAGIF</sequence>
<evidence type="ECO:0000313" key="3">
    <source>
        <dbReference type="Proteomes" id="UP000521943"/>
    </source>
</evidence>
<reference evidence="2 3" key="1">
    <citation type="submission" date="2020-07" db="EMBL/GenBank/DDBJ databases">
        <title>Comparative genomics of pyrophilous fungi reveals a link between fire events and developmental genes.</title>
        <authorList>
            <consortium name="DOE Joint Genome Institute"/>
            <person name="Steindorff A.S."/>
            <person name="Carver A."/>
            <person name="Calhoun S."/>
            <person name="Stillman K."/>
            <person name="Liu H."/>
            <person name="Lipzen A."/>
            <person name="Pangilinan J."/>
            <person name="Labutti K."/>
            <person name="Bruns T.D."/>
            <person name="Grigoriev I.V."/>
        </authorList>
    </citation>
    <scope>NUCLEOTIDE SEQUENCE [LARGE SCALE GENOMIC DNA]</scope>
    <source>
        <strain evidence="2 3">CBS 144469</strain>
    </source>
</reference>
<feature type="compositionally biased region" description="Polar residues" evidence="1">
    <location>
        <begin position="103"/>
        <end position="112"/>
    </location>
</feature>
<evidence type="ECO:0000313" key="2">
    <source>
        <dbReference type="EMBL" id="KAF6753191.1"/>
    </source>
</evidence>
<feature type="region of interest" description="Disordered" evidence="1">
    <location>
        <begin position="69"/>
        <end position="179"/>
    </location>
</feature>
<organism evidence="2 3">
    <name type="scientific">Ephemerocybe angulata</name>
    <dbReference type="NCBI Taxonomy" id="980116"/>
    <lineage>
        <taxon>Eukaryota</taxon>
        <taxon>Fungi</taxon>
        <taxon>Dikarya</taxon>
        <taxon>Basidiomycota</taxon>
        <taxon>Agaricomycotina</taxon>
        <taxon>Agaricomycetes</taxon>
        <taxon>Agaricomycetidae</taxon>
        <taxon>Agaricales</taxon>
        <taxon>Agaricineae</taxon>
        <taxon>Psathyrellaceae</taxon>
        <taxon>Ephemerocybe</taxon>
    </lineage>
</organism>
<evidence type="ECO:0000256" key="1">
    <source>
        <dbReference type="SAM" id="MobiDB-lite"/>
    </source>
</evidence>